<dbReference type="RefSeq" id="XP_033602574.1">
    <property type="nucleotide sequence ID" value="XM_033743515.1"/>
</dbReference>
<feature type="signal peptide" evidence="1">
    <location>
        <begin position="1"/>
        <end position="22"/>
    </location>
</feature>
<organism evidence="2 3">
    <name type="scientific">Pseudovirgaria hyperparasitica</name>
    <dbReference type="NCBI Taxonomy" id="470096"/>
    <lineage>
        <taxon>Eukaryota</taxon>
        <taxon>Fungi</taxon>
        <taxon>Dikarya</taxon>
        <taxon>Ascomycota</taxon>
        <taxon>Pezizomycotina</taxon>
        <taxon>Dothideomycetes</taxon>
        <taxon>Dothideomycetes incertae sedis</taxon>
        <taxon>Acrospermales</taxon>
        <taxon>Acrospermaceae</taxon>
        <taxon>Pseudovirgaria</taxon>
    </lineage>
</organism>
<feature type="chain" id="PRO_5025539496" evidence="1">
    <location>
        <begin position="23"/>
        <end position="193"/>
    </location>
</feature>
<reference evidence="2" key="1">
    <citation type="journal article" date="2020" name="Stud. Mycol.">
        <title>101 Dothideomycetes genomes: a test case for predicting lifestyles and emergence of pathogens.</title>
        <authorList>
            <person name="Haridas S."/>
            <person name="Albert R."/>
            <person name="Binder M."/>
            <person name="Bloem J."/>
            <person name="Labutti K."/>
            <person name="Salamov A."/>
            <person name="Andreopoulos B."/>
            <person name="Baker S."/>
            <person name="Barry K."/>
            <person name="Bills G."/>
            <person name="Bluhm B."/>
            <person name="Cannon C."/>
            <person name="Castanera R."/>
            <person name="Culley D."/>
            <person name="Daum C."/>
            <person name="Ezra D."/>
            <person name="Gonzalez J."/>
            <person name="Henrissat B."/>
            <person name="Kuo A."/>
            <person name="Liang C."/>
            <person name="Lipzen A."/>
            <person name="Lutzoni F."/>
            <person name="Magnuson J."/>
            <person name="Mondo S."/>
            <person name="Nolan M."/>
            <person name="Ohm R."/>
            <person name="Pangilinan J."/>
            <person name="Park H.-J."/>
            <person name="Ramirez L."/>
            <person name="Alfaro M."/>
            <person name="Sun H."/>
            <person name="Tritt A."/>
            <person name="Yoshinaga Y."/>
            <person name="Zwiers L.-H."/>
            <person name="Turgeon B."/>
            <person name="Goodwin S."/>
            <person name="Spatafora J."/>
            <person name="Crous P."/>
            <person name="Grigoriev I."/>
        </authorList>
    </citation>
    <scope>NUCLEOTIDE SEQUENCE</scope>
    <source>
        <strain evidence="2">CBS 121739</strain>
    </source>
</reference>
<evidence type="ECO:0000256" key="1">
    <source>
        <dbReference type="SAM" id="SignalP"/>
    </source>
</evidence>
<evidence type="ECO:0000313" key="2">
    <source>
        <dbReference type="EMBL" id="KAF2760123.1"/>
    </source>
</evidence>
<name>A0A6A6WBQ5_9PEZI</name>
<dbReference type="AlphaFoldDB" id="A0A6A6WBQ5"/>
<keyword evidence="3" id="KW-1185">Reference proteome</keyword>
<gene>
    <name evidence="2" type="ORF">EJ05DRAFT_474030</name>
</gene>
<protein>
    <submittedName>
        <fullName evidence="2">Uncharacterized protein</fullName>
    </submittedName>
</protein>
<dbReference type="Proteomes" id="UP000799437">
    <property type="component" value="Unassembled WGS sequence"/>
</dbReference>
<keyword evidence="1" id="KW-0732">Signal</keyword>
<dbReference type="GeneID" id="54484569"/>
<proteinExistence type="predicted"/>
<sequence length="193" mass="20409">MLSFSLFRPLAMVAFVAGGVVCSEFHARAATVDADFHLYAYSLDSTRGELQGLPVFYGDGKAYAGTAAPAGVSETYNVTLRATTSNTTFTATPDNGTLPSQAHFYIDTTTPSSFGDVGFTSSSTNSTQNITGFGLYGAWAFHVGSADDIQMDWYVEETDTEGTWAIKWNNVGSPVSSGVPVALRTQAPGVKGK</sequence>
<accession>A0A6A6WBQ5</accession>
<dbReference type="OrthoDB" id="5230873at2759"/>
<dbReference type="EMBL" id="ML996568">
    <property type="protein sequence ID" value="KAF2760123.1"/>
    <property type="molecule type" value="Genomic_DNA"/>
</dbReference>
<evidence type="ECO:0000313" key="3">
    <source>
        <dbReference type="Proteomes" id="UP000799437"/>
    </source>
</evidence>